<reference evidence="1 2" key="1">
    <citation type="submission" date="2016-01" db="EMBL/GenBank/DDBJ databases">
        <title>The draft genome sequence of Aquimarina sp. RZW4-3-2.</title>
        <authorList>
            <person name="Wang Y."/>
        </authorList>
    </citation>
    <scope>NUCLEOTIDE SEQUENCE [LARGE SCALE GENOMIC DNA]</scope>
    <source>
        <strain evidence="1 2">RZW4-3-2</strain>
    </source>
</reference>
<accession>A0A162CPL7</accession>
<dbReference type="STRING" id="1642818.AWE51_04730"/>
<name>A0A162CPL7_9FLAO</name>
<comment type="caution">
    <text evidence="1">The sequence shown here is derived from an EMBL/GenBank/DDBJ whole genome shotgun (WGS) entry which is preliminary data.</text>
</comment>
<organism evidence="1 2">
    <name type="scientific">Aquimarina aggregata</name>
    <dbReference type="NCBI Taxonomy" id="1642818"/>
    <lineage>
        <taxon>Bacteria</taxon>
        <taxon>Pseudomonadati</taxon>
        <taxon>Bacteroidota</taxon>
        <taxon>Flavobacteriia</taxon>
        <taxon>Flavobacteriales</taxon>
        <taxon>Flavobacteriaceae</taxon>
        <taxon>Aquimarina</taxon>
    </lineage>
</organism>
<protein>
    <recommendedName>
        <fullName evidence="3">DUF1330 domain-containing protein</fullName>
    </recommendedName>
</protein>
<dbReference type="EMBL" id="LQRT01000013">
    <property type="protein sequence ID" value="KZS40264.1"/>
    <property type="molecule type" value="Genomic_DNA"/>
</dbReference>
<evidence type="ECO:0000313" key="1">
    <source>
        <dbReference type="EMBL" id="KZS40264.1"/>
    </source>
</evidence>
<evidence type="ECO:0008006" key="3">
    <source>
        <dbReference type="Google" id="ProtNLM"/>
    </source>
</evidence>
<dbReference type="Proteomes" id="UP000076715">
    <property type="component" value="Unassembled WGS sequence"/>
</dbReference>
<evidence type="ECO:0000313" key="2">
    <source>
        <dbReference type="Proteomes" id="UP000076715"/>
    </source>
</evidence>
<dbReference type="AlphaFoldDB" id="A0A162CPL7"/>
<keyword evidence="2" id="KW-1185">Reference proteome</keyword>
<dbReference type="Gene3D" id="3.30.70.100">
    <property type="match status" value="1"/>
</dbReference>
<dbReference type="RefSeq" id="WP_066313717.1">
    <property type="nucleotide sequence ID" value="NZ_LQRT01000013.1"/>
</dbReference>
<dbReference type="OrthoDB" id="1494351at2"/>
<proteinExistence type="predicted"/>
<sequence length="235" mass="27049">MNSFQEVSCKVSRDKTLLIKTKAENISLDKEVFAVNWFVTKNKTLYNFYNLLAVKSVYNVGARPIFKGEIVKKILGSDQQNMLLIVKYPSVKSFKNLIEKLYFKLISVIRIKAVKDFNFGFTTKNNFKASKTKDTTKKYAVHHYSGEHTSATKKIVIDLASRYQVKLFYSGSVSSLVHIKNKDKNPKQIPCNMDEILLWYSDSEESIMAFIENKSYKEFIAQTSNSYLGILDRSL</sequence>
<gene>
    <name evidence="1" type="ORF">AWE51_04730</name>
</gene>